<reference evidence="1" key="1">
    <citation type="submission" date="2015-12" db="EMBL/GenBank/DDBJ databases">
        <title>Gene expression during late stages of embryo sac development: a critical building block for successful pollen-pistil interactions.</title>
        <authorList>
            <person name="Liu Y."/>
            <person name="Joly V."/>
            <person name="Sabar M."/>
            <person name="Matton D.P."/>
        </authorList>
    </citation>
    <scope>NUCLEOTIDE SEQUENCE</scope>
</reference>
<accession>A0A0V0HIE6</accession>
<evidence type="ECO:0000313" key="1">
    <source>
        <dbReference type="EMBL" id="JAP20225.1"/>
    </source>
</evidence>
<dbReference type="EMBL" id="GEDG01019103">
    <property type="protein sequence ID" value="JAP20225.1"/>
    <property type="molecule type" value="Transcribed_RNA"/>
</dbReference>
<name>A0A0V0HIE6_SOLCH</name>
<protein>
    <submittedName>
        <fullName evidence="1">Putative ovule protein</fullName>
    </submittedName>
</protein>
<sequence length="68" mass="7549">MKYALDISEDAGMLDCKHVDSLMDPNTKIIPGQGLLYEDTGHTNTVGYSDVDWAGSPFDRRFTSSYCV</sequence>
<proteinExistence type="predicted"/>
<dbReference type="AlphaFoldDB" id="A0A0V0HIE6"/>
<organism evidence="1">
    <name type="scientific">Solanum chacoense</name>
    <name type="common">Chaco potato</name>
    <dbReference type="NCBI Taxonomy" id="4108"/>
    <lineage>
        <taxon>Eukaryota</taxon>
        <taxon>Viridiplantae</taxon>
        <taxon>Streptophyta</taxon>
        <taxon>Embryophyta</taxon>
        <taxon>Tracheophyta</taxon>
        <taxon>Spermatophyta</taxon>
        <taxon>Magnoliopsida</taxon>
        <taxon>eudicotyledons</taxon>
        <taxon>Gunneridae</taxon>
        <taxon>Pentapetalae</taxon>
        <taxon>asterids</taxon>
        <taxon>lamiids</taxon>
        <taxon>Solanales</taxon>
        <taxon>Solanaceae</taxon>
        <taxon>Solanoideae</taxon>
        <taxon>Solaneae</taxon>
        <taxon>Solanum</taxon>
    </lineage>
</organism>